<dbReference type="EMBL" id="SHKL01000001">
    <property type="protein sequence ID" value="RZT87430.1"/>
    <property type="molecule type" value="Genomic_DNA"/>
</dbReference>
<feature type="compositionally biased region" description="Pro residues" evidence="1">
    <location>
        <begin position="88"/>
        <end position="97"/>
    </location>
</feature>
<reference evidence="2 3" key="1">
    <citation type="submission" date="2019-02" db="EMBL/GenBank/DDBJ databases">
        <title>Sequencing the genomes of 1000 actinobacteria strains.</title>
        <authorList>
            <person name="Klenk H.-P."/>
        </authorList>
    </citation>
    <scope>NUCLEOTIDE SEQUENCE [LARGE SCALE GENOMIC DNA]</scope>
    <source>
        <strain evidence="2 3">DSM 45779</strain>
    </source>
</reference>
<keyword evidence="3" id="KW-1185">Reference proteome</keyword>
<organism evidence="2 3">
    <name type="scientific">Pseudonocardia sediminis</name>
    <dbReference type="NCBI Taxonomy" id="1397368"/>
    <lineage>
        <taxon>Bacteria</taxon>
        <taxon>Bacillati</taxon>
        <taxon>Actinomycetota</taxon>
        <taxon>Actinomycetes</taxon>
        <taxon>Pseudonocardiales</taxon>
        <taxon>Pseudonocardiaceae</taxon>
        <taxon>Pseudonocardia</taxon>
    </lineage>
</organism>
<feature type="region of interest" description="Disordered" evidence="1">
    <location>
        <begin position="53"/>
        <end position="107"/>
    </location>
</feature>
<proteinExistence type="predicted"/>
<comment type="caution">
    <text evidence="2">The sequence shown here is derived from an EMBL/GenBank/DDBJ whole genome shotgun (WGS) entry which is preliminary data.</text>
</comment>
<evidence type="ECO:0000313" key="2">
    <source>
        <dbReference type="EMBL" id="RZT87430.1"/>
    </source>
</evidence>
<protein>
    <submittedName>
        <fullName evidence="2">Uncharacterized protein</fullName>
    </submittedName>
</protein>
<gene>
    <name evidence="2" type="ORF">EV383_4354</name>
</gene>
<name>A0A4V2FR74_PSEST</name>
<feature type="compositionally biased region" description="Basic and acidic residues" evidence="1">
    <location>
        <begin position="60"/>
        <end position="72"/>
    </location>
</feature>
<evidence type="ECO:0000256" key="1">
    <source>
        <dbReference type="SAM" id="MobiDB-lite"/>
    </source>
</evidence>
<dbReference type="Proteomes" id="UP000291591">
    <property type="component" value="Unassembled WGS sequence"/>
</dbReference>
<dbReference type="AlphaFoldDB" id="A0A4V2FR74"/>
<sequence length="107" mass="11331">MPGGSTLPDPIWPVEFVDDTGATHLAHDMAGAWGLVYGGCLLKRAVPELPFKAAAPSRAEFPREVSTRRGEPAPKPAAEAAETAVEPPADPTPPETPARPRRTIRKG</sequence>
<evidence type="ECO:0000313" key="3">
    <source>
        <dbReference type="Proteomes" id="UP000291591"/>
    </source>
</evidence>
<feature type="compositionally biased region" description="Low complexity" evidence="1">
    <location>
        <begin position="76"/>
        <end position="87"/>
    </location>
</feature>
<accession>A0A4V2FR74</accession>